<dbReference type="EMBL" id="JAACJN010000073">
    <property type="protein sequence ID" value="KAF5378939.1"/>
    <property type="molecule type" value="Genomic_DNA"/>
</dbReference>
<evidence type="ECO:0000313" key="3">
    <source>
        <dbReference type="Proteomes" id="UP000518752"/>
    </source>
</evidence>
<evidence type="ECO:0000313" key="2">
    <source>
        <dbReference type="EMBL" id="KAF5378939.1"/>
    </source>
</evidence>
<accession>A0A8H5M379</accession>
<dbReference type="OrthoDB" id="3063706at2759"/>
<organism evidence="2 3">
    <name type="scientific">Collybiopsis confluens</name>
    <dbReference type="NCBI Taxonomy" id="2823264"/>
    <lineage>
        <taxon>Eukaryota</taxon>
        <taxon>Fungi</taxon>
        <taxon>Dikarya</taxon>
        <taxon>Basidiomycota</taxon>
        <taxon>Agaricomycotina</taxon>
        <taxon>Agaricomycetes</taxon>
        <taxon>Agaricomycetidae</taxon>
        <taxon>Agaricales</taxon>
        <taxon>Marasmiineae</taxon>
        <taxon>Omphalotaceae</taxon>
        <taxon>Collybiopsis</taxon>
    </lineage>
</organism>
<protein>
    <submittedName>
        <fullName evidence="2">Uncharacterized protein</fullName>
    </submittedName>
</protein>
<feature type="region of interest" description="Disordered" evidence="1">
    <location>
        <begin position="149"/>
        <end position="184"/>
    </location>
</feature>
<evidence type="ECO:0000256" key="1">
    <source>
        <dbReference type="SAM" id="MobiDB-lite"/>
    </source>
</evidence>
<keyword evidence="3" id="KW-1185">Reference proteome</keyword>
<feature type="compositionally biased region" description="Basic and acidic residues" evidence="1">
    <location>
        <begin position="58"/>
        <end position="69"/>
    </location>
</feature>
<comment type="caution">
    <text evidence="2">The sequence shown here is derived from an EMBL/GenBank/DDBJ whole genome shotgun (WGS) entry which is preliminary data.</text>
</comment>
<feature type="compositionally biased region" description="Pro residues" evidence="1">
    <location>
        <begin position="77"/>
        <end position="90"/>
    </location>
</feature>
<proteinExistence type="predicted"/>
<gene>
    <name evidence="2" type="ORF">D9757_008715</name>
</gene>
<feature type="region of interest" description="Disordered" evidence="1">
    <location>
        <begin position="50"/>
        <end position="98"/>
    </location>
</feature>
<reference evidence="2 3" key="1">
    <citation type="journal article" date="2020" name="ISME J.">
        <title>Uncovering the hidden diversity of litter-decomposition mechanisms in mushroom-forming fungi.</title>
        <authorList>
            <person name="Floudas D."/>
            <person name="Bentzer J."/>
            <person name="Ahren D."/>
            <person name="Johansson T."/>
            <person name="Persson P."/>
            <person name="Tunlid A."/>
        </authorList>
    </citation>
    <scope>NUCLEOTIDE SEQUENCE [LARGE SCALE GENOMIC DNA]</scope>
    <source>
        <strain evidence="2 3">CBS 406.79</strain>
    </source>
</reference>
<dbReference type="AlphaFoldDB" id="A0A8H5M379"/>
<name>A0A8H5M379_9AGAR</name>
<dbReference type="Proteomes" id="UP000518752">
    <property type="component" value="Unassembled WGS sequence"/>
</dbReference>
<sequence>MNKAELINIAFALKIAHEGALKDDLVARLHAHFEANSDLKKLPRYIGLFERSRKRKDPPKENNNDDPFTRRVRPRTSPTPGPSHRPPSPEPPHHSPFHLSALYSTRRFGLERPMQPNGASFSRFNVAQFHYPPPSSFAPQYPQYLTYPRISSTDHPVPVQYHPLPHPPPRISSLNPDVPYSSES</sequence>